<dbReference type="Pfam" id="PF23132">
    <property type="entry name" value="DUF7049"/>
    <property type="match status" value="1"/>
</dbReference>
<evidence type="ECO:0000256" key="2">
    <source>
        <dbReference type="ARBA" id="ARBA00023015"/>
    </source>
</evidence>
<feature type="domain" description="BHLH" evidence="7">
    <location>
        <begin position="372"/>
        <end position="421"/>
    </location>
</feature>
<dbReference type="PANTHER" id="PTHR46665">
    <property type="entry name" value="TRANSCRIPTION FACTOR BHLH041-RELATED-RELATED"/>
    <property type="match status" value="1"/>
</dbReference>
<dbReference type="AlphaFoldDB" id="A0A371G9N6"/>
<protein>
    <submittedName>
        <fullName evidence="8">Transcription factor bHLH041</fullName>
    </submittedName>
</protein>
<name>A0A371G9N6_MUCPR</name>
<dbReference type="OrthoDB" id="5778525at2759"/>
<evidence type="ECO:0000259" key="7">
    <source>
        <dbReference type="PROSITE" id="PS50888"/>
    </source>
</evidence>
<dbReference type="SUPFAM" id="SSF47459">
    <property type="entry name" value="HLH, helix-loop-helix DNA-binding domain"/>
    <property type="match status" value="1"/>
</dbReference>
<dbReference type="GO" id="GO:0005634">
    <property type="term" value="C:nucleus"/>
    <property type="evidence" value="ECO:0007669"/>
    <property type="project" value="UniProtKB-SubCell"/>
</dbReference>
<dbReference type="PROSITE" id="PS50888">
    <property type="entry name" value="BHLH"/>
    <property type="match status" value="1"/>
</dbReference>
<dbReference type="Proteomes" id="UP000257109">
    <property type="component" value="Unassembled WGS sequence"/>
</dbReference>
<feature type="compositionally biased region" description="Polar residues" evidence="6">
    <location>
        <begin position="201"/>
        <end position="213"/>
    </location>
</feature>
<evidence type="ECO:0000256" key="6">
    <source>
        <dbReference type="SAM" id="MobiDB-lite"/>
    </source>
</evidence>
<evidence type="ECO:0000313" key="9">
    <source>
        <dbReference type="Proteomes" id="UP000257109"/>
    </source>
</evidence>
<dbReference type="Pfam" id="PF00010">
    <property type="entry name" value="HLH"/>
    <property type="match status" value="1"/>
</dbReference>
<evidence type="ECO:0000256" key="4">
    <source>
        <dbReference type="ARBA" id="ARBA00023163"/>
    </source>
</evidence>
<feature type="compositionally biased region" description="Low complexity" evidence="6">
    <location>
        <begin position="214"/>
        <end position="241"/>
    </location>
</feature>
<comment type="subcellular location">
    <subcellularLocation>
        <location evidence="1">Nucleus</location>
    </subcellularLocation>
</comment>
<comment type="caution">
    <text evidence="8">The sequence shown here is derived from an EMBL/GenBank/DDBJ whole genome shotgun (WGS) entry which is preliminary data.</text>
</comment>
<dbReference type="Gene3D" id="4.10.280.10">
    <property type="entry name" value="Helix-loop-helix DNA-binding domain"/>
    <property type="match status" value="1"/>
</dbReference>
<dbReference type="InterPro" id="IPR036638">
    <property type="entry name" value="HLH_DNA-bd_sf"/>
</dbReference>
<accession>A0A371G9N6</accession>
<gene>
    <name evidence="8" type="primary">BHLH41</name>
    <name evidence="8" type="ORF">CR513_31329</name>
</gene>
<organism evidence="8 9">
    <name type="scientific">Mucuna pruriens</name>
    <name type="common">Velvet bean</name>
    <name type="synonym">Dolichos pruriens</name>
    <dbReference type="NCBI Taxonomy" id="157652"/>
    <lineage>
        <taxon>Eukaryota</taxon>
        <taxon>Viridiplantae</taxon>
        <taxon>Streptophyta</taxon>
        <taxon>Embryophyta</taxon>
        <taxon>Tracheophyta</taxon>
        <taxon>Spermatophyta</taxon>
        <taxon>Magnoliopsida</taxon>
        <taxon>eudicotyledons</taxon>
        <taxon>Gunneridae</taxon>
        <taxon>Pentapetalae</taxon>
        <taxon>rosids</taxon>
        <taxon>fabids</taxon>
        <taxon>Fabales</taxon>
        <taxon>Fabaceae</taxon>
        <taxon>Papilionoideae</taxon>
        <taxon>50 kb inversion clade</taxon>
        <taxon>NPAAA clade</taxon>
        <taxon>indigoferoid/millettioid clade</taxon>
        <taxon>Phaseoleae</taxon>
        <taxon>Mucuna</taxon>
    </lineage>
</organism>
<keyword evidence="3" id="KW-0238">DNA-binding</keyword>
<dbReference type="InterPro" id="IPR055478">
    <property type="entry name" value="DUF7050"/>
</dbReference>
<reference evidence="8" key="1">
    <citation type="submission" date="2018-05" db="EMBL/GenBank/DDBJ databases">
        <title>Draft genome of Mucuna pruriens seed.</title>
        <authorList>
            <person name="Nnadi N.E."/>
            <person name="Vos R."/>
            <person name="Hasami M.H."/>
            <person name="Devisetty U.K."/>
            <person name="Aguiy J.C."/>
        </authorList>
    </citation>
    <scope>NUCLEOTIDE SEQUENCE [LARGE SCALE GENOMIC DNA]</scope>
    <source>
        <strain evidence="8">JCA_2017</strain>
    </source>
</reference>
<dbReference type="GO" id="GO:0003677">
    <property type="term" value="F:DNA binding"/>
    <property type="evidence" value="ECO:0007669"/>
    <property type="project" value="UniProtKB-KW"/>
</dbReference>
<feature type="compositionally biased region" description="Polar residues" evidence="6">
    <location>
        <begin position="260"/>
        <end position="269"/>
    </location>
</feature>
<keyword evidence="9" id="KW-1185">Reference proteome</keyword>
<dbReference type="InterPro" id="IPR044658">
    <property type="entry name" value="bHLH92/bHLH041-like"/>
</dbReference>
<feature type="region of interest" description="Disordered" evidence="6">
    <location>
        <begin position="200"/>
        <end position="269"/>
    </location>
</feature>
<dbReference type="SMART" id="SM00353">
    <property type="entry name" value="HLH"/>
    <property type="match status" value="1"/>
</dbReference>
<keyword evidence="2" id="KW-0805">Transcription regulation</keyword>
<dbReference type="PANTHER" id="PTHR46665:SF1">
    <property type="entry name" value="SPERMATOGENESIS- AND OOGENESIS-SPECIFIC BASIC HELIX-LOOP-HELIX-CONTAINING PROTEIN 1"/>
    <property type="match status" value="1"/>
</dbReference>
<dbReference type="STRING" id="157652.A0A371G9N6"/>
<proteinExistence type="predicted"/>
<keyword evidence="5" id="KW-0539">Nucleus</keyword>
<evidence type="ECO:0000256" key="1">
    <source>
        <dbReference type="ARBA" id="ARBA00004123"/>
    </source>
</evidence>
<dbReference type="EMBL" id="QJKJ01006285">
    <property type="protein sequence ID" value="RDX87231.1"/>
    <property type="molecule type" value="Genomic_DNA"/>
</dbReference>
<evidence type="ECO:0000256" key="5">
    <source>
        <dbReference type="ARBA" id="ARBA00023242"/>
    </source>
</evidence>
<dbReference type="GO" id="GO:0046983">
    <property type="term" value="F:protein dimerization activity"/>
    <property type="evidence" value="ECO:0007669"/>
    <property type="project" value="InterPro"/>
</dbReference>
<evidence type="ECO:0000256" key="3">
    <source>
        <dbReference type="ARBA" id="ARBA00023125"/>
    </source>
</evidence>
<dbReference type="InterPro" id="IPR011598">
    <property type="entry name" value="bHLH_dom"/>
</dbReference>
<dbReference type="Pfam" id="PF23133">
    <property type="entry name" value="DUF7050"/>
    <property type="match status" value="1"/>
</dbReference>
<dbReference type="InterPro" id="IPR055477">
    <property type="entry name" value="DUF7049"/>
</dbReference>
<keyword evidence="4" id="KW-0804">Transcription</keyword>
<dbReference type="CDD" id="cd11393">
    <property type="entry name" value="bHLH_AtbHLH_like"/>
    <property type="match status" value="1"/>
</dbReference>
<evidence type="ECO:0000313" key="8">
    <source>
        <dbReference type="EMBL" id="RDX87231.1"/>
    </source>
</evidence>
<sequence>RHKTHTLLSHGHDAKALASSSMHPMESVFSLPVTARAEFIQILVQSFGCSYICLWAYDSISPNRLRFLDGFYNVRNNQPSSSLGTVAQQLFSQFRTLTFDVNNDCVPGLAFRNQSPYLELQQLELLRLASTEIQTQFFQEARIQLYHEPGILFKSPLVPYSSQTAVFMGCNKGEIELGFLNMSQVDIQTALRSLFPEDFSTRQSQQIDQNPPTSSSSSLRSISTGSPESSSLLFSSIPGSSQPHFAETLGGGRVPPMQPVPNTATSTHQQAIQALTQVPLTQFPTQEVEHDAIMRAILNVISPTSHQHQNLPYAPVVHPEASAFQRYNPDVGPNMASNFRRLSLMRRSFAFFRNLNFMRMRERIQATSRTTNTQLHHMISERRRREKINENFQALRALLPPGTKKDKASILIAAKETLSSLMAEIDKLSKTNQGLTSILPAKESTTEETKASLSSNERLNVRVSHVPESSSSEERMVDLQVNVRGQISQIDLLIRLLEFFKQAHHVSLVSMDANTHIAEVNNVLHQLTFRLRIQGSEWDESSFQEAVRRVVAHLAQYQVDQ</sequence>
<feature type="non-terminal residue" evidence="8">
    <location>
        <position position="1"/>
    </location>
</feature>
<dbReference type="InterPro" id="IPR045239">
    <property type="entry name" value="bHLH95_bHLH"/>
</dbReference>